<name>A0A6P5A0T5_BRABE</name>
<evidence type="ECO:0000256" key="21">
    <source>
        <dbReference type="ARBA" id="ARBA00031638"/>
    </source>
</evidence>
<comment type="function">
    <text evidence="22">5'-&gt;3' double-stranded DNA exonuclease which may also possess a cryptic 3'-&gt;5' double-stranded DNA exonuclease activity. Functions in DNA mismatch repair (MMR) to excise mismatch-containing DNA tracts directed by strand breaks located either 5' or 3' to the mismatch. Also exhibits endonuclease activity against 5'-overhanging flap structures similar to those generated by displacement synthesis when DNA polymerase encounters the 5'-end of a downstream Okazaki fragment. Required for somatic hypermutation (SHM) and class switch recombination (CSR) of immunoglobulin genes. Essential for male and female meiosis.</text>
</comment>
<dbReference type="GO" id="GO:0005634">
    <property type="term" value="C:nucleus"/>
    <property type="evidence" value="ECO:0007669"/>
    <property type="project" value="UniProtKB-SubCell"/>
</dbReference>
<evidence type="ECO:0000256" key="19">
    <source>
        <dbReference type="ARBA" id="ARBA00023242"/>
    </source>
</evidence>
<dbReference type="KEGG" id="bbel:109479292"/>
<comment type="subcellular location">
    <subcellularLocation>
        <location evidence="2">Nucleus</location>
    </subcellularLocation>
</comment>
<keyword evidence="16" id="KW-0007">Acetylation</keyword>
<evidence type="ECO:0000256" key="2">
    <source>
        <dbReference type="ARBA" id="ARBA00004123"/>
    </source>
</evidence>
<keyword evidence="13" id="KW-0460">Magnesium</keyword>
<dbReference type="GO" id="GO:0003677">
    <property type="term" value="F:DNA binding"/>
    <property type="evidence" value="ECO:0007669"/>
    <property type="project" value="UniProtKB-KW"/>
</dbReference>
<evidence type="ECO:0000256" key="10">
    <source>
        <dbReference type="ARBA" id="ARBA00022769"/>
    </source>
</evidence>
<keyword evidence="7" id="KW-0479">Metal-binding</keyword>
<evidence type="ECO:0000259" key="25">
    <source>
        <dbReference type="SMART" id="SM00484"/>
    </source>
</evidence>
<evidence type="ECO:0000256" key="16">
    <source>
        <dbReference type="ARBA" id="ARBA00022990"/>
    </source>
</evidence>
<dbReference type="RefSeq" id="XP_019636807.1">
    <property type="nucleotide sequence ID" value="XM_019781248.1"/>
</dbReference>
<keyword evidence="20" id="KW-0469">Meiosis</keyword>
<keyword evidence="19" id="KW-0539">Nucleus</keyword>
<dbReference type="PRINTS" id="PR00853">
    <property type="entry name" value="XPGRADSUPER"/>
</dbReference>
<dbReference type="Gene3D" id="3.30.70.2330">
    <property type="match status" value="1"/>
</dbReference>
<dbReference type="GO" id="GO:0046872">
    <property type="term" value="F:metal ion binding"/>
    <property type="evidence" value="ECO:0007669"/>
    <property type="project" value="UniProtKB-KW"/>
</dbReference>
<keyword evidence="18" id="KW-0234">DNA repair</keyword>
<dbReference type="InterPro" id="IPR006086">
    <property type="entry name" value="XPG-I_dom"/>
</dbReference>
<dbReference type="SMART" id="SM00484">
    <property type="entry name" value="XPGI"/>
    <property type="match status" value="1"/>
</dbReference>
<dbReference type="Pfam" id="PF00752">
    <property type="entry name" value="XPG_N"/>
    <property type="match status" value="1"/>
</dbReference>
<evidence type="ECO:0000256" key="3">
    <source>
        <dbReference type="ARBA" id="ARBA00010563"/>
    </source>
</evidence>
<dbReference type="Proteomes" id="UP000515135">
    <property type="component" value="Unplaced"/>
</dbReference>
<feature type="domain" description="XPG-I" evidence="25">
    <location>
        <begin position="145"/>
        <end position="216"/>
    </location>
</feature>
<evidence type="ECO:0000313" key="27">
    <source>
        <dbReference type="Proteomes" id="UP000515135"/>
    </source>
</evidence>
<evidence type="ECO:0000256" key="20">
    <source>
        <dbReference type="ARBA" id="ARBA00023254"/>
    </source>
</evidence>
<feature type="compositionally biased region" description="Acidic residues" evidence="24">
    <location>
        <begin position="475"/>
        <end position="491"/>
    </location>
</feature>
<dbReference type="InterPro" id="IPR006085">
    <property type="entry name" value="XPG_DNA_repair_N"/>
</dbReference>
<evidence type="ECO:0000256" key="15">
    <source>
        <dbReference type="ARBA" id="ARBA00022881"/>
    </source>
</evidence>
<dbReference type="Pfam" id="PF00867">
    <property type="entry name" value="XPG_I"/>
    <property type="match status" value="1"/>
</dbReference>
<evidence type="ECO:0000256" key="7">
    <source>
        <dbReference type="ARBA" id="ARBA00022723"/>
    </source>
</evidence>
<dbReference type="InterPro" id="IPR019974">
    <property type="entry name" value="XPG_CS"/>
</dbReference>
<evidence type="ECO:0000256" key="14">
    <source>
        <dbReference type="ARBA" id="ARBA00022859"/>
    </source>
</evidence>
<dbReference type="Gene3D" id="3.40.50.1010">
    <property type="entry name" value="5'-nuclease"/>
    <property type="match status" value="1"/>
</dbReference>
<protein>
    <recommendedName>
        <fullName evidence="4">Exonuclease 1</fullName>
    </recommendedName>
    <alternativeName>
        <fullName evidence="21">Exonuclease I</fullName>
    </alternativeName>
</protein>
<evidence type="ECO:0000256" key="22">
    <source>
        <dbReference type="ARBA" id="ARBA00057694"/>
    </source>
</evidence>
<dbReference type="GO" id="GO:0004527">
    <property type="term" value="F:exonuclease activity"/>
    <property type="evidence" value="ECO:0007669"/>
    <property type="project" value="UniProtKB-KW"/>
</dbReference>
<dbReference type="GO" id="GO:0006281">
    <property type="term" value="P:DNA repair"/>
    <property type="evidence" value="ECO:0007669"/>
    <property type="project" value="UniProtKB-KW"/>
</dbReference>
<accession>A0A6P5A0T5</accession>
<dbReference type="PANTHER" id="PTHR11081:SF65">
    <property type="entry name" value="DNA DAMAGE-INDUCIBLE PROTEIN DIN7-RELATED"/>
    <property type="match status" value="1"/>
</dbReference>
<proteinExistence type="inferred from homology"/>
<keyword evidence="17" id="KW-0238">DNA-binding</keyword>
<comment type="similarity">
    <text evidence="3">Belongs to the XPG/RAD2 endonuclease family. EXO1 subfamily.</text>
</comment>
<evidence type="ECO:0000256" key="8">
    <source>
        <dbReference type="ARBA" id="ARBA00022759"/>
    </source>
</evidence>
<dbReference type="GO" id="GO:0017108">
    <property type="term" value="F:5'-flap endonuclease activity"/>
    <property type="evidence" value="ECO:0007669"/>
    <property type="project" value="TreeGrafter"/>
</dbReference>
<evidence type="ECO:0000256" key="1">
    <source>
        <dbReference type="ARBA" id="ARBA00001946"/>
    </source>
</evidence>
<dbReference type="PROSITE" id="PS00842">
    <property type="entry name" value="XPG_2"/>
    <property type="match status" value="1"/>
</dbReference>
<dbReference type="FunFam" id="3.40.50.1010:FF:000111">
    <property type="entry name" value="Exonuclease 1"/>
    <property type="match status" value="1"/>
</dbReference>
<dbReference type="SUPFAM" id="SSF88723">
    <property type="entry name" value="PIN domain-like"/>
    <property type="match status" value="1"/>
</dbReference>
<comment type="cofactor">
    <cofactor evidence="1">
        <name>Mg(2+)</name>
        <dbReference type="ChEBI" id="CHEBI:18420"/>
    </cofactor>
</comment>
<keyword evidence="27" id="KW-1185">Reference proteome</keyword>
<evidence type="ECO:0000256" key="5">
    <source>
        <dbReference type="ARBA" id="ARBA00022553"/>
    </source>
</evidence>
<dbReference type="InterPro" id="IPR044752">
    <property type="entry name" value="PIN-like_EXO1"/>
</dbReference>
<dbReference type="AlphaFoldDB" id="A0A6P5A0T5"/>
<evidence type="ECO:0000256" key="18">
    <source>
        <dbReference type="ARBA" id="ARBA00023204"/>
    </source>
</evidence>
<dbReference type="SUPFAM" id="SSF47807">
    <property type="entry name" value="5' to 3' exonuclease, C-terminal subdomain"/>
    <property type="match status" value="1"/>
</dbReference>
<dbReference type="InterPro" id="IPR006084">
    <property type="entry name" value="XPG/Rad2"/>
</dbReference>
<evidence type="ECO:0000259" key="26">
    <source>
        <dbReference type="SMART" id="SM00485"/>
    </source>
</evidence>
<evidence type="ECO:0000256" key="23">
    <source>
        <dbReference type="ARBA" id="ARBA00064664"/>
    </source>
</evidence>
<comment type="subunit">
    <text evidence="23">Interacts with the MLH1-PMS2 heterodimer via MLH1. Interacts with MSH3. Interacts with the MSH2-MSH6 heterodimer via MSH2, and this interaction may increase the processivity of the 5'-&gt;3' exonuclease activity. Interacts with PCNA, and this interaction may both stimulate the cryptic 3'-&gt;5' exonuclease activity and suppress the 5'-&gt;3' exonuclease activity. Interacts with WRN, and this interaction stimulates both the 5'-&gt;3' exonuclease activity and cleavage of 5'-overhanging flap structures. Interacts with RECQL/RECQ1, and this interaction stimulates cleavage of 5'-overhanging flap structures. Interacts with DNA helicase ZGRF1; the interaction is increased following DNA damage induction.</text>
</comment>
<keyword evidence="9" id="KW-0227">DNA damage</keyword>
<dbReference type="SMART" id="SM00279">
    <property type="entry name" value="HhH2"/>
    <property type="match status" value="1"/>
</dbReference>
<keyword evidence="6" id="KW-0540">Nuclease</keyword>
<evidence type="ECO:0000256" key="6">
    <source>
        <dbReference type="ARBA" id="ARBA00022722"/>
    </source>
</evidence>
<dbReference type="Gene3D" id="1.10.150.20">
    <property type="entry name" value="5' to 3' exonuclease, C-terminal subdomain"/>
    <property type="match status" value="1"/>
</dbReference>
<organism evidence="27 28">
    <name type="scientific">Branchiostoma belcheri</name>
    <name type="common">Amphioxus</name>
    <dbReference type="NCBI Taxonomy" id="7741"/>
    <lineage>
        <taxon>Eukaryota</taxon>
        <taxon>Metazoa</taxon>
        <taxon>Chordata</taxon>
        <taxon>Cephalochordata</taxon>
        <taxon>Leptocardii</taxon>
        <taxon>Amphioxiformes</taxon>
        <taxon>Branchiostomatidae</taxon>
        <taxon>Branchiostoma</taxon>
    </lineage>
</organism>
<dbReference type="FunFam" id="1.10.150.20:FF:000011">
    <property type="entry name" value="exonuclease 1"/>
    <property type="match status" value="1"/>
</dbReference>
<feature type="region of interest" description="Disordered" evidence="24">
    <location>
        <begin position="471"/>
        <end position="491"/>
    </location>
</feature>
<dbReference type="InterPro" id="IPR029060">
    <property type="entry name" value="PIN-like_dom_sf"/>
</dbReference>
<keyword evidence="12" id="KW-0269">Exonuclease</keyword>
<keyword evidence="14" id="KW-0391">Immunity</keyword>
<keyword evidence="5" id="KW-0597">Phosphoprotein</keyword>
<dbReference type="InterPro" id="IPR036279">
    <property type="entry name" value="5-3_exonuclease_C_sf"/>
</dbReference>
<dbReference type="PANTHER" id="PTHR11081">
    <property type="entry name" value="FLAP ENDONUCLEASE FAMILY MEMBER"/>
    <property type="match status" value="1"/>
</dbReference>
<keyword evidence="8" id="KW-0255">Endonuclease</keyword>
<dbReference type="InterPro" id="IPR008918">
    <property type="entry name" value="HhH2"/>
</dbReference>
<feature type="compositionally biased region" description="Polar residues" evidence="24">
    <location>
        <begin position="368"/>
        <end position="377"/>
    </location>
</feature>
<keyword evidence="10" id="KW-0228">DNA excision</keyword>
<keyword evidence="11" id="KW-0378">Hydrolase</keyword>
<dbReference type="GeneID" id="109479292"/>
<evidence type="ECO:0000256" key="9">
    <source>
        <dbReference type="ARBA" id="ARBA00022763"/>
    </source>
</evidence>
<evidence type="ECO:0000256" key="4">
    <source>
        <dbReference type="ARBA" id="ARBA00020324"/>
    </source>
</evidence>
<evidence type="ECO:0000256" key="24">
    <source>
        <dbReference type="SAM" id="MobiDB-lite"/>
    </source>
</evidence>
<dbReference type="CDD" id="cd09857">
    <property type="entry name" value="PIN_EXO1"/>
    <property type="match status" value="1"/>
</dbReference>
<keyword evidence="15" id="KW-0267">Excision nuclease</keyword>
<dbReference type="OrthoDB" id="26491at2759"/>
<evidence type="ECO:0000256" key="13">
    <source>
        <dbReference type="ARBA" id="ARBA00022842"/>
    </source>
</evidence>
<evidence type="ECO:0000313" key="28">
    <source>
        <dbReference type="RefSeq" id="XP_019636807.1"/>
    </source>
</evidence>
<sequence>MGIKDLLPALVNSTQPITIEEMVGTVVAIDASSWLHRGIYSCAKELFLGQKTDSYIKFFMDRIELLLRNRITPLVVFDGPSPLPAKAQVAAERREKRTIAKQLAWISLRQGDENRARQHCCSAAEITPDMVNNIIKSSIVLQALKDKGVDFVVAPYEADPQLALMSLSRTADYIITEDTNLLVYGAKQVIYNWEGDRGQLICQHLLYRSFPDLPDFTFQKFQYICILAGCDYLKSLPNMGIEGAKNFVKALGDRDIFMQVKNIGLFVGGHITVPPEYPDNFKMALNTFTYQTVYNPDKGYTPLHEYPPGLSAADFTYAGLPLPDAPVADLSRTWVSEDVLNKTDQTDFTFKGTSSSDDESTESTHSTPYNLRSQQQKPISTVLSIGEDLKWTPPSFPVMTIDFITGTLSSEHSQTHTQCLFEASDRRVLLYTPPFDIIIQRSCTITAQNTSYLVVWEWGFHEPPINFEAHRNDTESEDESDMFELDSDSEDDDRDHVLPFEVMGVAHSRRRQEVLEWAHDEMVERNSTPQVELIPERINPLDEIAIAVCINTARGPETVGYIAKEMTQYVHPIINTNRLTCARIGRIAFRTTYENYGWFMKLLITRKGTWDRAVIRQSRHIM</sequence>
<dbReference type="GO" id="GO:0051321">
    <property type="term" value="P:meiotic cell cycle"/>
    <property type="evidence" value="ECO:0007669"/>
    <property type="project" value="UniProtKB-KW"/>
</dbReference>
<dbReference type="GO" id="GO:0002376">
    <property type="term" value="P:immune system process"/>
    <property type="evidence" value="ECO:0007669"/>
    <property type="project" value="UniProtKB-KW"/>
</dbReference>
<feature type="region of interest" description="Disordered" evidence="24">
    <location>
        <begin position="347"/>
        <end position="377"/>
    </location>
</feature>
<evidence type="ECO:0000256" key="12">
    <source>
        <dbReference type="ARBA" id="ARBA00022839"/>
    </source>
</evidence>
<reference evidence="28" key="1">
    <citation type="submission" date="2025-08" db="UniProtKB">
        <authorList>
            <consortium name="RefSeq"/>
        </authorList>
    </citation>
    <scope>IDENTIFICATION</scope>
    <source>
        <tissue evidence="28">Gonad</tissue>
    </source>
</reference>
<dbReference type="SMART" id="SM00485">
    <property type="entry name" value="XPGN"/>
    <property type="match status" value="1"/>
</dbReference>
<gene>
    <name evidence="28" type="primary">LOC109479292</name>
</gene>
<feature type="domain" description="XPG N-terminal" evidence="26">
    <location>
        <begin position="1"/>
        <end position="100"/>
    </location>
</feature>
<evidence type="ECO:0000256" key="11">
    <source>
        <dbReference type="ARBA" id="ARBA00022801"/>
    </source>
</evidence>
<evidence type="ECO:0000256" key="17">
    <source>
        <dbReference type="ARBA" id="ARBA00023125"/>
    </source>
</evidence>